<dbReference type="HOGENOM" id="CLU_2889628_0_0_1"/>
<protein>
    <submittedName>
        <fullName evidence="1">Uncharacterized protein</fullName>
    </submittedName>
</protein>
<dbReference type="Proteomes" id="UP000008021">
    <property type="component" value="Chromosome 3"/>
</dbReference>
<organism evidence="1">
    <name type="scientific">Oryza meridionalis</name>
    <dbReference type="NCBI Taxonomy" id="40149"/>
    <lineage>
        <taxon>Eukaryota</taxon>
        <taxon>Viridiplantae</taxon>
        <taxon>Streptophyta</taxon>
        <taxon>Embryophyta</taxon>
        <taxon>Tracheophyta</taxon>
        <taxon>Spermatophyta</taxon>
        <taxon>Magnoliopsida</taxon>
        <taxon>Liliopsida</taxon>
        <taxon>Poales</taxon>
        <taxon>Poaceae</taxon>
        <taxon>BOP clade</taxon>
        <taxon>Oryzoideae</taxon>
        <taxon>Oryzeae</taxon>
        <taxon>Oryzinae</taxon>
        <taxon>Oryza</taxon>
    </lineage>
</organism>
<sequence>MDVYTLGLFATCHCETYSLDERKTHRVVNVCTTLALESLSVRKSKELRNLILFTPFAQKKIHS</sequence>
<name>A0A0E0D870_9ORYZ</name>
<dbReference type="Gramene" id="OMERI03G34550.1">
    <property type="protein sequence ID" value="OMERI03G34550.1"/>
    <property type="gene ID" value="OMERI03G34550"/>
</dbReference>
<dbReference type="AlphaFoldDB" id="A0A0E0D870"/>
<reference evidence="1" key="2">
    <citation type="submission" date="2018-05" db="EMBL/GenBank/DDBJ databases">
        <title>OmerRS3 (Oryza meridionalis Reference Sequence Version 3).</title>
        <authorList>
            <person name="Zhang J."/>
            <person name="Kudrna D."/>
            <person name="Lee S."/>
            <person name="Talag J."/>
            <person name="Welchert J."/>
            <person name="Wing R.A."/>
        </authorList>
    </citation>
    <scope>NUCLEOTIDE SEQUENCE [LARGE SCALE GENOMIC DNA]</scope>
    <source>
        <strain evidence="1">cv. OR44</strain>
    </source>
</reference>
<reference evidence="1" key="1">
    <citation type="submission" date="2015-04" db="UniProtKB">
        <authorList>
            <consortium name="EnsemblPlants"/>
        </authorList>
    </citation>
    <scope>IDENTIFICATION</scope>
</reference>
<dbReference type="EnsemblPlants" id="OMERI03G34550.1">
    <property type="protein sequence ID" value="OMERI03G34550.1"/>
    <property type="gene ID" value="OMERI03G34550"/>
</dbReference>
<keyword evidence="2" id="KW-1185">Reference proteome</keyword>
<proteinExistence type="predicted"/>
<accession>A0A0E0D870</accession>
<evidence type="ECO:0000313" key="2">
    <source>
        <dbReference type="Proteomes" id="UP000008021"/>
    </source>
</evidence>
<evidence type="ECO:0000313" key="1">
    <source>
        <dbReference type="EnsemblPlants" id="OMERI03G34550.1"/>
    </source>
</evidence>